<evidence type="ECO:0000256" key="4">
    <source>
        <dbReference type="ARBA" id="ARBA00022581"/>
    </source>
</evidence>
<keyword evidence="9 17" id="KW-0946">Virion</keyword>
<dbReference type="InterPro" id="IPR035330">
    <property type="entry name" value="Rota_VP4_MID"/>
</dbReference>
<dbReference type="HAMAP" id="MF_04125">
    <property type="entry name" value="Rota_VP4"/>
    <property type="match status" value="1"/>
</dbReference>
<keyword evidence="4 17" id="KW-0945">Host-virus interaction</keyword>
<evidence type="ECO:0000256" key="16">
    <source>
        <dbReference type="ARBA" id="ARBA00023296"/>
    </source>
</evidence>
<protein>
    <recommendedName>
        <fullName evidence="17">Outer capsid protein VP4</fullName>
    </recommendedName>
    <alternativeName>
        <fullName evidence="17">Hemagglutinin</fullName>
    </alternativeName>
    <component>
        <recommendedName>
            <fullName evidence="17">Outer capsid protein VP8*</fullName>
        </recommendedName>
    </component>
    <component>
        <recommendedName>
            <fullName evidence="17">Outer capsid protein VP5*</fullName>
        </recommendedName>
    </component>
</protein>
<keyword evidence="8 17" id="KW-1161">Viral attachment to host cell</keyword>
<dbReference type="HAMAP" id="MF_04132">
    <property type="entry name" value="Rota_A_VP4"/>
    <property type="match status" value="1"/>
</dbReference>
<evidence type="ECO:0000256" key="3">
    <source>
        <dbReference type="ARBA" id="ARBA00022561"/>
    </source>
</evidence>
<comment type="miscellaneous">
    <text evidence="17">In group A rotaviruses, VP4 defines the P serotype.</text>
</comment>
<evidence type="ECO:0000256" key="13">
    <source>
        <dbReference type="ARBA" id="ARBA00023136"/>
    </source>
</evidence>
<dbReference type="InterPro" id="IPR000416">
    <property type="entry name" value="VP4_concanavalin-like"/>
</dbReference>
<evidence type="ECO:0000259" key="21">
    <source>
        <dbReference type="Pfam" id="PF17478"/>
    </source>
</evidence>
<evidence type="ECO:0000256" key="12">
    <source>
        <dbReference type="ARBA" id="ARBA00023111"/>
    </source>
</evidence>
<feature type="region of interest" description="Spike body and stalk (antigen domain)" evidence="17">
    <location>
        <begin position="247"/>
        <end position="478"/>
    </location>
</feature>
<feature type="chain" id="PRO_5029062091" description="Outer capsid protein VP5*" evidence="17">
    <location>
        <begin position="246"/>
        <end position="772"/>
    </location>
</feature>
<dbReference type="GO" id="GO:0019062">
    <property type="term" value="P:virion attachment to host cell"/>
    <property type="evidence" value="ECO:0007669"/>
    <property type="project" value="UniProtKB-UniRule"/>
</dbReference>
<feature type="domain" description="Rotavirus VP4 membrane interaction" evidence="20">
    <location>
        <begin position="250"/>
        <end position="473"/>
    </location>
</feature>
<keyword evidence="2 17" id="KW-0348">Hemagglutinin</keyword>
<comment type="subcellular location">
    <molecule>Outer capsid protein VP4</molecule>
    <subcellularLocation>
        <location evidence="17">Virion</location>
    </subcellularLocation>
    <subcellularLocation>
        <location evidence="17">Host rough endoplasmic reticulum</location>
    </subcellularLocation>
    <subcellularLocation>
        <location evidence="17">Host cell membrane</location>
    </subcellularLocation>
    <subcellularLocation>
        <location evidence="17">Host cytoplasm</location>
        <location evidence="17">Host cytoskeleton</location>
    </subcellularLocation>
    <subcellularLocation>
        <location evidence="17">Host endoplasmic reticulum-Golgi intermediate compartment</location>
    </subcellularLocation>
    <text evidence="17">The outer layer contains 180 copies of VP4, grouped as 60 dimers. Immature double-layered particles assembled in the cytoplasm bud across the membrane of the endoplasmic reticulum, acquiring during this process a transient lipid membrane that is modified with the ER resident viral glycoproteins NSP4 and VP7; these enveloped particles also contain VP4. As the particles move towards the interior of the ER cisternae, the transient lipid membrane and the non-structural protein NSP4 are lost, while the virus surface proteins VP4 and VP7 rearrange to form the outermost virus protein layer, yielding mature infectious triple-layered particles. VP4 also seems to associate with lipid rafts of the host cell membrane probably for the exit of the virus from the infected cell by an alternate pathway.</text>
</comment>
<reference evidence="22 23" key="1">
    <citation type="submission" date="2014-04" db="EMBL/GenBank/DDBJ databases">
        <authorList>
            <person name="Wentworth D.E."/>
            <person name="Halpin R.A."/>
            <person name="Stucker K.M."/>
            <person name="Akopov A."/>
            <person name="Fedorova N."/>
            <person name="Tsitrin T."/>
            <person name="Puri V."/>
            <person name="Stockwell T."/>
            <person name="Amedeo P."/>
            <person name="Bishop B."/>
            <person name="Gupta N."/>
            <person name="Hoover J."/>
            <person name="Katzel D."/>
            <person name="Schobel S."/>
            <person name="Shrivastava S."/>
            <person name="Nyaga M.M."/>
            <person name="Magagula N.B."/>
            <person name="Peenze I."/>
            <person name="Seheri M.L."/>
            <person name="Porgieter A.C."/>
            <person name="Mphahlele J."/>
            <person name="Steele A.D."/>
            <person name="Mwenda M.J."/>
        </authorList>
    </citation>
    <scope>NUCLEOTIDE SEQUENCE [LARGE SCALE GENOMIC DNA]</scope>
    <source>
        <strain evidence="22">RVA/Cow-wt/ZAF/MRC-DPRU3005/2009/G6P[11]</strain>
    </source>
</reference>
<dbReference type="Pfam" id="PF17478">
    <property type="entry name" value="VP4_helical"/>
    <property type="match status" value="1"/>
</dbReference>
<evidence type="ECO:0000256" key="2">
    <source>
        <dbReference type="ARBA" id="ARBA00022546"/>
    </source>
</evidence>
<comment type="subcellular location">
    <molecule>Outer capsid protein VP5*</molecule>
    <subcellularLocation>
        <location evidence="17">Virion</location>
    </subcellularLocation>
    <text evidence="17">Outer capsid protein.</text>
</comment>
<evidence type="ECO:0000256" key="7">
    <source>
        <dbReference type="ARBA" id="ARBA00022770"/>
    </source>
</evidence>
<sequence>MASLIYRQLLYNSYSVDLSDEITNIGAEKKENVTVQIGEFAQSQYAPVSWGSGETLSGNVEEQTLDGPYTPGSSNLPSNYWYLVNPSNEGVVFSVTDNNTFWMFTYLVLPNTAQTNVTVNVMNETVNISIDNSGSTYRFVDYIKTNSTQSYGSRNYLNTAHRLQAYRRDGDGNISNYWGADTQGDLRVGTYSNPVPNAVINLNADFYVIPDSQQEICTEYIRGGLPAIQTTTYVTPISYAIRSQRIARPNEDIIISKASLWKEVQYNRDIVIRFVFANNIIKAGGLGYKWSEISYKANNYQYTYMRDGVEVVAHTTVSVNGVSVYNYNTGPLPTDFMIRNYDVLKESSFVYVDYWDDSQAFRNMVYVRSLNAELNQVRCVGGHYSFALPVGSWPVMQGGSVILTFDSVTLSTQFTDYVSLNSLRFRFRCAVSEPPFRVTGTRISNLYGLPAANPMGDQQYYEASGRFSLISLVPSNDDYQTPIANSVTVRRDLERQLDEMRKEFNELSANIALSQLIDLALLPLDMFSMFSGIQSTVEAAKSFATSVMKKFRKSDLAKSVNSLTDAITDAAGSISRSSTLRSVNSAASVWTDISDVVDSTDNIVAATATAAAKKFRVKEFTTEFSGVSFDDISAAVVKTKMNKLNVVDEEILPQIITEASEKFIPNRAYRLIDGEKVYEVTTEGKYFAYLTETFEEVVFDAERFAELVTDSPVISAIIDFKTIKNLNDNYGITREQALNMLRSDPKVLRSFINQNNPIIKNRIEQLILQCRI</sequence>
<organism evidence="22 23">
    <name type="scientific">Rotavirus A</name>
    <dbReference type="NCBI Taxonomy" id="28875"/>
    <lineage>
        <taxon>Viruses</taxon>
        <taxon>Riboviria</taxon>
        <taxon>Orthornavirae</taxon>
        <taxon>Duplornaviricota</taxon>
        <taxon>Resentoviricetes</taxon>
        <taxon>Reovirales</taxon>
        <taxon>Sedoreoviridae</taxon>
        <taxon>Rotavirus</taxon>
        <taxon>Rotavirus alphagastroenteritidis</taxon>
    </lineage>
</organism>
<evidence type="ECO:0000256" key="5">
    <source>
        <dbReference type="ARBA" id="ARBA00022595"/>
    </source>
</evidence>
<dbReference type="InterPro" id="IPR042546">
    <property type="entry name" value="Rota_A_VP4"/>
</dbReference>
<dbReference type="Pfam" id="PF00426">
    <property type="entry name" value="VP4_haemagglut"/>
    <property type="match status" value="1"/>
</dbReference>
<comment type="subcellular location">
    <molecule>Outer capsid protein VP8*</molecule>
    <subcellularLocation>
        <location evidence="17">Virion</location>
    </subcellularLocation>
    <text evidence="17">Outer capsid protein.</text>
</comment>
<comment type="function">
    <text evidence="17">Outer capsid protein VP5*: Forms the spike 'foot' and 'body' and acts as a membrane permeabilization protein that mediates release of viral particles from endosomal compartments into the cytoplasm. During entry, the part of VP5* that protrudes from the virus folds back on itself and reorganizes from a local dimer to a trimer. This reorganization may be linked to membrane penetration by exposing VP5* hydrophobic region. In integrin-dependent strains, VP5* targets the integrin heterodimer ITGA2/ITGB1 for cell attachment.</text>
</comment>
<comment type="subunit">
    <text evidence="17">Outer capsid protein VP4: Homotrimer. VP4 adopts a dimeric appearance above the capsid surface, while forming a trimeric base anchored inside the capsid layer. Only hints of the third molecule are observed above the capsid surface. It probably performs a series of molecular rearrangements during viral entry. Prior to trypsin cleavage, it is flexible. The priming trypsin cleavage triggers its rearrangement into rigid spikes with approximate two-fold symmetry of their protruding parts. After an unknown second triggering event, cleaved VP4 may undergo another rearrangement, in which two VP5* subunits fold back on themselves and join a third subunit to form a tightly associated trimer, shaped like a folded umbrella. Outer capsid protein VP4: Interacts with VP6. Outer capsid protein VP4: Interacts with VP7. Outer capsid protein VP5*: Homotrimer. The trimer is coiled-coil stabilized by its C-terminus, however, its N-terminus, known as antigen domain or 'body', seems to be flexible allowing it to self-associate either as a dimer or a trimer.</text>
</comment>
<evidence type="ECO:0000259" key="19">
    <source>
        <dbReference type="Pfam" id="PF00426"/>
    </source>
</evidence>
<keyword evidence="14 17" id="KW-1038">Host endoplasmic reticulum</keyword>
<feature type="site" description="Cleavage" evidence="17">
    <location>
        <begin position="242"/>
        <end position="243"/>
    </location>
</feature>
<feature type="site" description="Probable cleavage" evidence="17">
    <location>
        <begin position="245"/>
        <end position="246"/>
    </location>
</feature>
<dbReference type="SUPFAM" id="SSF111379">
    <property type="entry name" value="VP4 membrane interaction domain"/>
    <property type="match status" value="1"/>
</dbReference>
<dbReference type="GO" id="GO:0044168">
    <property type="term" value="C:host cell rough endoplasmic reticulum"/>
    <property type="evidence" value="ECO:0007669"/>
    <property type="project" value="UniProtKB-SubCell"/>
</dbReference>
<feature type="chain" id="PRO_5023315227" description="Outer capsid protein VP4" evidence="17">
    <location>
        <begin position="1"/>
        <end position="772"/>
    </location>
</feature>
<evidence type="ECO:0000256" key="6">
    <source>
        <dbReference type="ARBA" id="ARBA00022648"/>
    </source>
</evidence>
<dbReference type="GO" id="GO:0044172">
    <property type="term" value="C:host cell endoplasmic reticulum-Golgi intermediate compartment"/>
    <property type="evidence" value="ECO:0007669"/>
    <property type="project" value="UniProtKB-SubCell"/>
</dbReference>
<dbReference type="GO" id="GO:0039624">
    <property type="term" value="C:viral outer capsid"/>
    <property type="evidence" value="ECO:0007669"/>
    <property type="project" value="UniProtKB-UniRule"/>
</dbReference>
<dbReference type="GO" id="GO:0044163">
    <property type="term" value="C:host cytoskeleton"/>
    <property type="evidence" value="ECO:0007669"/>
    <property type="project" value="UniProtKB-SubCell"/>
</dbReference>
<comment type="function">
    <text evidence="17">Outer capsid protein VP8*: Forms the head of the spikes and mediates the recognition of specific host cell surface glycans. It is the viral hemagglutinin and an important target of neutralizing antibodies. In sialic acid-dependent strains, VP8* binds to host cell sialic acid, most probably a ganglioside, providing the initial contact. In some other strains, VP8* mediates the attachment to histo-blood group antigens (HBGAs) for viral entry.</text>
</comment>
<name>A0A024CEE6_9REOV</name>
<keyword evidence="3 17" id="KW-0167">Capsid protein</keyword>
<dbReference type="InterPro" id="IPR035329">
    <property type="entry name" value="VP4_helical"/>
</dbReference>
<comment type="PTM">
    <text evidence="17">Outer capsid protein VP4: Proteolytic cleavage by trypsin results in activation of VP4 functions and greatly increases infectivity. The penetration into the host cell is dependent on trypsin treatment of VP4. It produces two peptides, VP5* and VP8* that remain associated with the virion. Cleavage of VP4 by trypsin probably occurs in vivo in the lumen of the intestine prior to infection of enterocytes. Trypsin seems to be incorporated into the three-layered viral particles but remains inactive as long as the viral outer capsid is intact and would only be activated upon the solubilization of the latter.</text>
</comment>
<feature type="domain" description="Rotavirus VP4 helical" evidence="21">
    <location>
        <begin position="484"/>
        <end position="772"/>
    </location>
</feature>
<feature type="region of interest" description="Hydrophobic; possible role in virus entry into host cell" evidence="17">
    <location>
        <begin position="388"/>
        <end position="408"/>
    </location>
</feature>
<feature type="site" description="Cleavage" evidence="17">
    <location>
        <begin position="232"/>
        <end position="233"/>
    </location>
</feature>
<feature type="short sequence motif" description="YGL motif; interaction with ITGA4" evidence="17">
    <location>
        <begin position="447"/>
        <end position="449"/>
    </location>
</feature>
<dbReference type="SUPFAM" id="SSF49899">
    <property type="entry name" value="Concanavalin A-like lectins/glucanases"/>
    <property type="match status" value="1"/>
</dbReference>
<keyword evidence="13 17" id="KW-0472">Membrane</keyword>
<proteinExistence type="inferred from homology"/>
<comment type="subcellular location">
    <subcellularLocation>
        <location evidence="18">Virion</location>
    </subcellularLocation>
</comment>
<evidence type="ECO:0000256" key="14">
    <source>
        <dbReference type="ARBA" id="ARBA00023184"/>
    </source>
</evidence>
<evidence type="ECO:0000256" key="17">
    <source>
        <dbReference type="HAMAP-Rule" id="MF_04132"/>
    </source>
</evidence>
<comment type="similarity">
    <text evidence="17 18">Belongs to the rotavirus VP4 family.</text>
</comment>
<evidence type="ECO:0000256" key="9">
    <source>
        <dbReference type="ARBA" id="ARBA00022844"/>
    </source>
</evidence>
<evidence type="ECO:0000313" key="22">
    <source>
        <dbReference type="EMBL" id="AHZ32703.1"/>
    </source>
</evidence>
<evidence type="ECO:0000256" key="15">
    <source>
        <dbReference type="ARBA" id="ARBA00023200"/>
    </source>
</evidence>
<comment type="function">
    <text evidence="17">Outer capsid protein VP4: Spike-forming protein that mediates virion attachment to the host epithelial cell receptors and plays a major role in cell penetration, determination of host range restriction and virulence. Rotavirus attachment and entry into the host cell probably involves multiple sequential contacts between the outer capsid proteins VP4 and VP7, and the cell receptors. It is subsequently lost, together with VP7, following virus entry into the host cell. Following entry into the host cell, low intracellular or intravesicular Ca(2+) concentration probably causes the calcium-stabilized VP7 trimers to dissociate from the virion. This step is probably necessary for the membrane-disrupting entry step and the release of VP4, which is locked onto the virion by VP7. During the virus exit from the host cell, VP4 seems to be required to target the newly formed virions to the host cell lipid rafts.</text>
</comment>
<evidence type="ECO:0000256" key="8">
    <source>
        <dbReference type="ARBA" id="ARBA00022804"/>
    </source>
</evidence>
<evidence type="ECO:0000259" key="20">
    <source>
        <dbReference type="Pfam" id="PF17477"/>
    </source>
</evidence>
<dbReference type="Pfam" id="PF17477">
    <property type="entry name" value="Rota_VP4_MID"/>
    <property type="match status" value="1"/>
</dbReference>
<keyword evidence="11 17" id="KW-0175">Coiled coil</keyword>
<keyword evidence="5 17" id="KW-1162">Viral penetration into host cytoplasm</keyword>
<evidence type="ECO:0000256" key="10">
    <source>
        <dbReference type="ARBA" id="ARBA00022870"/>
    </source>
</evidence>
<dbReference type="InterPro" id="IPR038017">
    <property type="entry name" value="Rota_VP4_MID_sf"/>
</dbReference>
<dbReference type="Proteomes" id="UP000152389">
    <property type="component" value="Genome"/>
</dbReference>
<feature type="coiled-coil region" evidence="17">
    <location>
        <begin position="483"/>
        <end position="510"/>
    </location>
</feature>
<feature type="chain" id="PRO_5029062092" description="Outer capsid protein VP8*" evidence="17">
    <location>
        <begin position="1"/>
        <end position="232"/>
    </location>
</feature>
<comment type="miscellaneous">
    <text evidence="17">Some rotavirus strains are neuraminidase-sensitive and require sialic acid to attach to the cell surface. Some rotavirus strains are integrin-dependent. Some rotavirus strains depend on ganglioside for their entry into the host cell. Hsp70 also seems to be involved in the entry of some strains.</text>
</comment>
<keyword evidence="12 17" id="KW-1037">Host cytoskeleton</keyword>
<dbReference type="Gene3D" id="1.20.5.170">
    <property type="match status" value="1"/>
</dbReference>
<comment type="domain">
    <text evidence="17">Outer capsid protein VP4: The VP4 spike is divided into a foot, a stalk and body, and a head.</text>
</comment>
<keyword evidence="7 17" id="KW-1152">Outer capsid protein</keyword>
<keyword evidence="6 17" id="KW-1173">Viral penetration via permeabilization of host membrane</keyword>
<evidence type="ECO:0000256" key="18">
    <source>
        <dbReference type="RuleBase" id="RU004344"/>
    </source>
</evidence>
<evidence type="ECO:0000256" key="11">
    <source>
        <dbReference type="ARBA" id="ARBA00023054"/>
    </source>
</evidence>
<evidence type="ECO:0000313" key="23">
    <source>
        <dbReference type="Proteomes" id="UP000152389"/>
    </source>
</evidence>
<keyword evidence="10 17" id="KW-1043">Host membrane</keyword>
<keyword evidence="16 17" id="KW-1160">Virus entry into host cell</keyword>
<keyword evidence="15 17" id="KW-1035">Host cytoplasm</keyword>
<accession>A0A024CEE6</accession>
<keyword evidence="1 17" id="KW-1032">Host cell membrane</keyword>
<dbReference type="GO" id="GO:0039665">
    <property type="term" value="P:permeabilization of host organelle membrane involved in viral entry into host cell"/>
    <property type="evidence" value="ECO:0007669"/>
    <property type="project" value="UniProtKB-UniRule"/>
</dbReference>
<dbReference type="EMBL" id="KJ751925">
    <property type="protein sequence ID" value="AHZ32703.1"/>
    <property type="molecule type" value="Genomic_RNA"/>
</dbReference>
<dbReference type="GO" id="GO:0020002">
    <property type="term" value="C:host cell plasma membrane"/>
    <property type="evidence" value="ECO:0007669"/>
    <property type="project" value="UniProtKB-SubCell"/>
</dbReference>
<evidence type="ECO:0000256" key="1">
    <source>
        <dbReference type="ARBA" id="ARBA00022511"/>
    </source>
</evidence>
<feature type="domain" description="Haemagglutinin outer capsid protein VP4 concanavalin-like" evidence="19">
    <location>
        <begin position="65"/>
        <end position="225"/>
    </location>
</feature>
<dbReference type="Gene3D" id="2.60.120.200">
    <property type="match status" value="1"/>
</dbReference>
<comment type="caution">
    <text evidence="17">Lacks conserved residue(s) required for the propagation of feature annotation.</text>
</comment>
<dbReference type="InterPro" id="IPR013320">
    <property type="entry name" value="ConA-like_dom_sf"/>
</dbReference>
<gene>
    <name evidence="22" type="primary">VP4</name>
    <name evidence="22" type="ORF">L312_46687gpVP4</name>
</gene>